<comment type="similarity">
    <text evidence="1">Belongs to the tubulin--tyrosine ligase family.</text>
</comment>
<reference evidence="8" key="1">
    <citation type="submission" date="2016-04" db="UniProtKB">
        <authorList>
            <consortium name="WormBaseParasite"/>
        </authorList>
    </citation>
    <scope>IDENTIFICATION</scope>
</reference>
<sequence length="1180" mass="132339">LRASQHYNILTGNNVSISIFPPIFNLISKFTKLYLFGPVLRRIKLESAWFAPLSPVPVRQPGLAWNGVYRRTPILIFSPTAMVCKDSGVKMLAAKFNLSFKLNRADCRLLRTMMQSHGFAEVDSLSSEFNLMWSNSHIKPAELRAMYDFQRVNHFPRSYELTRKDKLAQNIKKMQCLKGLSNFDIIPKTFVLPSDQNELRSSYLKGQGPYIVKPIASSRGRGIHIICNPDAINGMDQVIVSKYVANPLLVDGFKFDLRLYVAVTSYSPLAIYVYEEGLVRFATVRYQKGSKHYKNLCMHLTNYSVNKKNRYFVHNDDADIEDFGNKWSLGALLRYLRGEGKDTAALMLRIEDIIIKAFIAVEDPINQACRLFMSSKSNCFELYGFDIIVDDTFRPWLLEVNLSPSLACDTPLDFKVKSNMLSDLLNLAGIICCDPTKRCKKGTCGTSMFTSPKHPTYFVAAQKYTNEENQTLPSIGKLNYLILEPDTSLPMHKIQSKISASSEEMTLEEQQLVRRFQEETARCGGWLRIFPCRETWTQYASLLYGNSQAEIIDISLPRWRFSMAPASTRTPIAITSGTIQRTGRQIDEAFLVHASATMAVSAMQRASSLRLETMTKTVDGEVTLIHPNLMTPKVNIGMFTGLPIPGKGLPSPSDEDENSDEKLLVHMPPLHADDSDALIPIHSLTTSVLSEYLMIGLGFNLQAPSTKKEQANRVTACYCQALGRLPFYHRKIGTLPVCIRGVCLLAGCSHQSGGPRLCGMCGNEDTASPYDSYHAASTFVNLLDAEHVGQLYKQPKNEVPIKPMTQYQARITFSTYLSRIYSRFKAHVMAEDKKQEYVVSKKADKQADLILRFLQKAALKLSPQAVKWFYNVHNNDASVQRMLKHGVFQVPDFPTNSRLKTKRKILVSLLDKFIKIYDHETALGCVEEGSGEGDGSGDADFCRFIKNATENELEVILSQYTRTFHSLSLFTRQPSKYVVLQLEKSEIASTNSRIEIHTNPHKLCKRGTAASIQRLADVPREANNKVNGLGSHETQNRRIGIASPLSQFKSNENQHLRNSTKSAISTKRSRSTKFRSSVGCTGNNKDSMLDVPPSRFGETILKQTNMTKVASNETINLGPLEGAFKGVLHDSGSDVYYGGYEGHDFCAVECCNVREKCACLFGFLNCSEADVCDISSLEEN</sequence>
<accession>A0A0R3X506</accession>
<keyword evidence="2" id="KW-0436">Ligase</keyword>
<evidence type="ECO:0000256" key="7">
    <source>
        <dbReference type="SAM" id="MobiDB-lite"/>
    </source>
</evidence>
<keyword evidence="4" id="KW-0067">ATP-binding</keyword>
<dbReference type="Pfam" id="PF03133">
    <property type="entry name" value="TTL"/>
    <property type="match status" value="1"/>
</dbReference>
<dbReference type="GO" id="GO:0005524">
    <property type="term" value="F:ATP binding"/>
    <property type="evidence" value="ECO:0007669"/>
    <property type="project" value="UniProtKB-KW"/>
</dbReference>
<dbReference type="GO" id="GO:0000226">
    <property type="term" value="P:microtubule cytoskeleton organization"/>
    <property type="evidence" value="ECO:0007669"/>
    <property type="project" value="TreeGrafter"/>
</dbReference>
<dbReference type="GO" id="GO:0070740">
    <property type="term" value="F:tubulin-glutamic acid ligase activity"/>
    <property type="evidence" value="ECO:0007669"/>
    <property type="project" value="TreeGrafter"/>
</dbReference>
<keyword evidence="3" id="KW-0547">Nucleotide-binding</keyword>
<proteinExistence type="inferred from homology"/>
<comment type="catalytic activity">
    <reaction evidence="6">
        <text>L-glutamyl-[protein] + L-glutamate + ATP = gamma-L-glutamyl-L-glutamyl-[protein] + ADP + phosphate + H(+)</text>
        <dbReference type="Rhea" id="RHEA:60144"/>
        <dbReference type="Rhea" id="RHEA-COMP:10208"/>
        <dbReference type="Rhea" id="RHEA-COMP:15517"/>
        <dbReference type="ChEBI" id="CHEBI:15378"/>
        <dbReference type="ChEBI" id="CHEBI:29973"/>
        <dbReference type="ChEBI" id="CHEBI:29985"/>
        <dbReference type="ChEBI" id="CHEBI:30616"/>
        <dbReference type="ChEBI" id="CHEBI:43474"/>
        <dbReference type="ChEBI" id="CHEBI:143622"/>
        <dbReference type="ChEBI" id="CHEBI:456216"/>
    </reaction>
    <physiologicalReaction direction="left-to-right" evidence="6">
        <dbReference type="Rhea" id="RHEA:60145"/>
    </physiologicalReaction>
</comment>
<dbReference type="WBParaSite" id="TTAC_0000852501-mRNA-1">
    <property type="protein sequence ID" value="TTAC_0000852501-mRNA-1"/>
    <property type="gene ID" value="TTAC_0000852501"/>
</dbReference>
<evidence type="ECO:0000313" key="8">
    <source>
        <dbReference type="WBParaSite" id="TTAC_0000852501-mRNA-1"/>
    </source>
</evidence>
<evidence type="ECO:0000256" key="4">
    <source>
        <dbReference type="ARBA" id="ARBA00022840"/>
    </source>
</evidence>
<protein>
    <recommendedName>
        <fullName evidence="5">Tubulin--tyrosine ligase-like protein 5</fullName>
    </recommendedName>
</protein>
<dbReference type="GO" id="GO:0015631">
    <property type="term" value="F:tubulin binding"/>
    <property type="evidence" value="ECO:0007669"/>
    <property type="project" value="TreeGrafter"/>
</dbReference>
<dbReference type="PANTHER" id="PTHR12241">
    <property type="entry name" value="TUBULIN POLYGLUTAMYLASE"/>
    <property type="match status" value="1"/>
</dbReference>
<evidence type="ECO:0000256" key="5">
    <source>
        <dbReference type="ARBA" id="ARBA00041448"/>
    </source>
</evidence>
<evidence type="ECO:0000256" key="6">
    <source>
        <dbReference type="ARBA" id="ARBA00049274"/>
    </source>
</evidence>
<evidence type="ECO:0000256" key="1">
    <source>
        <dbReference type="ARBA" id="ARBA00006820"/>
    </source>
</evidence>
<dbReference type="SUPFAM" id="SSF56059">
    <property type="entry name" value="Glutathione synthetase ATP-binding domain-like"/>
    <property type="match status" value="1"/>
</dbReference>
<dbReference type="AlphaFoldDB" id="A0A0R3X506"/>
<evidence type="ECO:0000256" key="3">
    <source>
        <dbReference type="ARBA" id="ARBA00022741"/>
    </source>
</evidence>
<evidence type="ECO:0000256" key="2">
    <source>
        <dbReference type="ARBA" id="ARBA00022598"/>
    </source>
</evidence>
<feature type="region of interest" description="Disordered" evidence="7">
    <location>
        <begin position="1051"/>
        <end position="1084"/>
    </location>
</feature>
<dbReference type="GO" id="GO:0036064">
    <property type="term" value="C:ciliary basal body"/>
    <property type="evidence" value="ECO:0007669"/>
    <property type="project" value="TreeGrafter"/>
</dbReference>
<dbReference type="Gene3D" id="3.30.470.20">
    <property type="entry name" value="ATP-grasp fold, B domain"/>
    <property type="match status" value="1"/>
</dbReference>
<feature type="compositionally biased region" description="Polar residues" evidence="7">
    <location>
        <begin position="1051"/>
        <end position="1064"/>
    </location>
</feature>
<dbReference type="PANTHER" id="PTHR12241:SF145">
    <property type="entry name" value="TUBULIN POLYGLUTAMYLASE TTLL5"/>
    <property type="match status" value="1"/>
</dbReference>
<name>A0A0R3X506_HYDTA</name>
<dbReference type="InterPro" id="IPR004344">
    <property type="entry name" value="TTL/TTLL_fam"/>
</dbReference>
<dbReference type="STRING" id="6205.A0A0R3X506"/>
<dbReference type="PROSITE" id="PS51221">
    <property type="entry name" value="TTL"/>
    <property type="match status" value="1"/>
</dbReference>
<organism evidence="8">
    <name type="scientific">Hydatigena taeniaeformis</name>
    <name type="common">Feline tapeworm</name>
    <name type="synonym">Taenia taeniaeformis</name>
    <dbReference type="NCBI Taxonomy" id="6205"/>
    <lineage>
        <taxon>Eukaryota</taxon>
        <taxon>Metazoa</taxon>
        <taxon>Spiralia</taxon>
        <taxon>Lophotrochozoa</taxon>
        <taxon>Platyhelminthes</taxon>
        <taxon>Cestoda</taxon>
        <taxon>Eucestoda</taxon>
        <taxon>Cyclophyllidea</taxon>
        <taxon>Taeniidae</taxon>
        <taxon>Hydatigera</taxon>
    </lineage>
</organism>